<accession>A0AAE0Y405</accession>
<dbReference type="AlphaFoldDB" id="A0AAE0Y405"/>
<keyword evidence="2" id="KW-1185">Reference proteome</keyword>
<proteinExistence type="predicted"/>
<sequence length="132" mass="14866">MPDPEDTETQRAAVTCLNPTTTVPELPIRTVVSVASLKGLGVDSYTNIGPLQIEDNDISLIRCFVERRSTPSVLERRQLFAFGQGLQRHFPRFQVKDSCVELSIVPRERSTRSYQAMELSHEARGHKGPERT</sequence>
<reference evidence="1" key="1">
    <citation type="journal article" date="2023" name="G3 (Bethesda)">
        <title>A reference genome for the long-term kleptoplast-retaining sea slug Elysia crispata morphotype clarki.</title>
        <authorList>
            <person name="Eastman K.E."/>
            <person name="Pendleton A.L."/>
            <person name="Shaikh M.A."/>
            <person name="Suttiyut T."/>
            <person name="Ogas R."/>
            <person name="Tomko P."/>
            <person name="Gavelis G."/>
            <person name="Widhalm J.R."/>
            <person name="Wisecaver J.H."/>
        </authorList>
    </citation>
    <scope>NUCLEOTIDE SEQUENCE</scope>
    <source>
        <strain evidence="1">ECLA1</strain>
    </source>
</reference>
<gene>
    <name evidence="1" type="ORF">RRG08_055899</name>
</gene>
<protein>
    <submittedName>
        <fullName evidence="1">Uncharacterized protein</fullName>
    </submittedName>
</protein>
<name>A0AAE0Y405_9GAST</name>
<evidence type="ECO:0000313" key="1">
    <source>
        <dbReference type="EMBL" id="KAK3732315.1"/>
    </source>
</evidence>
<evidence type="ECO:0000313" key="2">
    <source>
        <dbReference type="Proteomes" id="UP001283361"/>
    </source>
</evidence>
<comment type="caution">
    <text evidence="1">The sequence shown here is derived from an EMBL/GenBank/DDBJ whole genome shotgun (WGS) entry which is preliminary data.</text>
</comment>
<dbReference type="Proteomes" id="UP001283361">
    <property type="component" value="Unassembled WGS sequence"/>
</dbReference>
<dbReference type="EMBL" id="JAWDGP010006973">
    <property type="protein sequence ID" value="KAK3732315.1"/>
    <property type="molecule type" value="Genomic_DNA"/>
</dbReference>
<organism evidence="1 2">
    <name type="scientific">Elysia crispata</name>
    <name type="common">lettuce slug</name>
    <dbReference type="NCBI Taxonomy" id="231223"/>
    <lineage>
        <taxon>Eukaryota</taxon>
        <taxon>Metazoa</taxon>
        <taxon>Spiralia</taxon>
        <taxon>Lophotrochozoa</taxon>
        <taxon>Mollusca</taxon>
        <taxon>Gastropoda</taxon>
        <taxon>Heterobranchia</taxon>
        <taxon>Euthyneura</taxon>
        <taxon>Panpulmonata</taxon>
        <taxon>Sacoglossa</taxon>
        <taxon>Placobranchoidea</taxon>
        <taxon>Plakobranchidae</taxon>
        <taxon>Elysia</taxon>
    </lineage>
</organism>